<evidence type="ECO:0000313" key="1">
    <source>
        <dbReference type="EMBL" id="GAA57752.1"/>
    </source>
</evidence>
<dbReference type="EMBL" id="DF145013">
    <property type="protein sequence ID" value="GAA57752.1"/>
    <property type="molecule type" value="Genomic_DNA"/>
</dbReference>
<proteinExistence type="predicted"/>
<gene>
    <name evidence="1" type="ORF">CLF_113156</name>
</gene>
<keyword evidence="2" id="KW-1185">Reference proteome</keyword>
<evidence type="ECO:0000313" key="2">
    <source>
        <dbReference type="Proteomes" id="UP000008909"/>
    </source>
</evidence>
<protein>
    <submittedName>
        <fullName evidence="1">Uncharacterized protein</fullName>
    </submittedName>
</protein>
<accession>G7YXS2</accession>
<sequence>MIRSKSLSYPTEFVRTKDSWQHITLWEKKTCPPRQRLRQQPQGKRQTLLKRLIHASTSSMAQVVK</sequence>
<dbReference type="AlphaFoldDB" id="G7YXS2"/>
<organism evidence="1 2">
    <name type="scientific">Clonorchis sinensis</name>
    <name type="common">Chinese liver fluke</name>
    <dbReference type="NCBI Taxonomy" id="79923"/>
    <lineage>
        <taxon>Eukaryota</taxon>
        <taxon>Metazoa</taxon>
        <taxon>Spiralia</taxon>
        <taxon>Lophotrochozoa</taxon>
        <taxon>Platyhelminthes</taxon>
        <taxon>Trematoda</taxon>
        <taxon>Digenea</taxon>
        <taxon>Opisthorchiida</taxon>
        <taxon>Opisthorchiata</taxon>
        <taxon>Opisthorchiidae</taxon>
        <taxon>Clonorchis</taxon>
    </lineage>
</organism>
<reference key="2">
    <citation type="submission" date="2011-10" db="EMBL/GenBank/DDBJ databases">
        <title>The genome and transcriptome sequence of Clonorchis sinensis provide insights into the carcinogenic liver fluke.</title>
        <authorList>
            <person name="Wang X."/>
            <person name="Huang Y."/>
            <person name="Chen W."/>
            <person name="Liu H."/>
            <person name="Guo L."/>
            <person name="Chen Y."/>
            <person name="Luo F."/>
            <person name="Zhou W."/>
            <person name="Sun J."/>
            <person name="Mao Q."/>
            <person name="Liang P."/>
            <person name="Zhou C."/>
            <person name="Tian Y."/>
            <person name="Men J."/>
            <person name="Lv X."/>
            <person name="Huang L."/>
            <person name="Zhou J."/>
            <person name="Hu Y."/>
            <person name="Li R."/>
            <person name="Zhang F."/>
            <person name="Lei H."/>
            <person name="Li X."/>
            <person name="Hu X."/>
            <person name="Liang C."/>
            <person name="Xu J."/>
            <person name="Wu Z."/>
            <person name="Yu X."/>
        </authorList>
    </citation>
    <scope>NUCLEOTIDE SEQUENCE</scope>
    <source>
        <strain>Henan</strain>
    </source>
</reference>
<name>G7YXS2_CLOSI</name>
<dbReference type="Proteomes" id="UP000008909">
    <property type="component" value="Unassembled WGS sequence"/>
</dbReference>
<reference evidence="1" key="1">
    <citation type="journal article" date="2011" name="Genome Biol.">
        <title>The draft genome of the carcinogenic human liver fluke Clonorchis sinensis.</title>
        <authorList>
            <person name="Wang X."/>
            <person name="Chen W."/>
            <person name="Huang Y."/>
            <person name="Sun J."/>
            <person name="Men J."/>
            <person name="Liu H."/>
            <person name="Luo F."/>
            <person name="Guo L."/>
            <person name="Lv X."/>
            <person name="Deng C."/>
            <person name="Zhou C."/>
            <person name="Fan Y."/>
            <person name="Li X."/>
            <person name="Huang L."/>
            <person name="Hu Y."/>
            <person name="Liang C."/>
            <person name="Hu X."/>
            <person name="Xu J."/>
            <person name="Yu X."/>
        </authorList>
    </citation>
    <scope>NUCLEOTIDE SEQUENCE [LARGE SCALE GENOMIC DNA]</scope>
    <source>
        <strain evidence="1">Henan</strain>
    </source>
</reference>